<gene>
    <name evidence="5" type="ORF">PENANT_c008G01512</name>
</gene>
<dbReference type="EMBL" id="MDYN01000008">
    <property type="protein sequence ID" value="OQD86184.1"/>
    <property type="molecule type" value="Genomic_DNA"/>
</dbReference>
<dbReference type="Pfam" id="PF04059">
    <property type="entry name" value="RRM_2"/>
    <property type="match status" value="1"/>
</dbReference>
<organism evidence="5 6">
    <name type="scientific">Penicillium antarcticum</name>
    <dbReference type="NCBI Taxonomy" id="416450"/>
    <lineage>
        <taxon>Eukaryota</taxon>
        <taxon>Fungi</taxon>
        <taxon>Dikarya</taxon>
        <taxon>Ascomycota</taxon>
        <taxon>Pezizomycotina</taxon>
        <taxon>Eurotiomycetes</taxon>
        <taxon>Eurotiomycetidae</taxon>
        <taxon>Eurotiales</taxon>
        <taxon>Aspergillaceae</taxon>
        <taxon>Penicillium</taxon>
    </lineage>
</organism>
<comment type="caution">
    <text evidence="5">The sequence shown here is derived from an EMBL/GenBank/DDBJ whole genome shotgun (WGS) entry which is preliminary data.</text>
</comment>
<evidence type="ECO:0000256" key="1">
    <source>
        <dbReference type="ARBA" id="ARBA00022884"/>
    </source>
</evidence>
<feature type="region of interest" description="Disordered" evidence="3">
    <location>
        <begin position="431"/>
        <end position="450"/>
    </location>
</feature>
<dbReference type="Proteomes" id="UP000191672">
    <property type="component" value="Unassembled WGS sequence"/>
</dbReference>
<proteinExistence type="predicted"/>
<keyword evidence="6" id="KW-1185">Reference proteome</keyword>
<feature type="region of interest" description="Disordered" evidence="3">
    <location>
        <begin position="1"/>
        <end position="39"/>
    </location>
</feature>
<keyword evidence="1 2" id="KW-0694">RNA-binding</keyword>
<sequence length="677" mass="74072">MTAPNSTEGSPADQLAAFSPSPLGTASQRAPARFPGMSTIRTSDPFIGFPSGVFSPGRSVRGTGLLHSRGASTSRISNLPDDGYPDTPARFSSARIGSSASAVPDPSGGGFNIPSPLHYSPAEMHHSSLPTHFTPGALYSPSQPGLSAYSPTRIGLSSSITQNILNRLLATSGNEPARLDPVLPAFPRSTSARSLTDISGVSLAARPLLTNDNQRGLTVYGIHINSTHWSVLEHFLVSCNASWITERVNADVLKPENYSSVDCVYLGDLQTRGRVSVLFTDLRDVGRAIDQLRNTHPEWIVNLASAREIADITKNVDIPSTANTNDGKLTVTVRNIGKRLTESYHNLVEGLIRRLGEVRSFQLFENGPVAQKYHVEFYNTRHAFYAFACLQGFKYEFLTFDASFNRPQDDTNRVFHPRTPSVSSQYAPMTPELVSSSSDTSSAVKGPKSENSIDMDRIQRGLDVRSTIMIRNIPNKVTSDQLKAILDESSFAKYDFMYLRMDFNHGCNVGYAFVNFGDAIDIVDLMTALQGKTWPESLSEKKAEISYATLQGKDALIAKFRNSHVMTRPISERPRLFHMGGPRSGSDAPFPPPNDANKLRRSVASTTQQGLYAPRSREAGARVSGSRTRSRARTQSVSQTPRSRRARGSVGQAMHNPDDSLSSSPMELDDDYFIKTN</sequence>
<dbReference type="InterPro" id="IPR007201">
    <property type="entry name" value="Mei2-like_Rrm_C"/>
</dbReference>
<dbReference type="PROSITE" id="PS50102">
    <property type="entry name" value="RRM"/>
    <property type="match status" value="1"/>
</dbReference>
<dbReference type="GO" id="GO:0003723">
    <property type="term" value="F:RNA binding"/>
    <property type="evidence" value="ECO:0007669"/>
    <property type="project" value="UniProtKB-UniRule"/>
</dbReference>
<dbReference type="PANTHER" id="PTHR23189">
    <property type="entry name" value="RNA RECOGNITION MOTIF-CONTAINING"/>
    <property type="match status" value="1"/>
</dbReference>
<reference evidence="6" key="1">
    <citation type="journal article" date="2017" name="Nat. Microbiol.">
        <title>Global analysis of biosynthetic gene clusters reveals vast potential of secondary metabolite production in Penicillium species.</title>
        <authorList>
            <person name="Nielsen J.C."/>
            <person name="Grijseels S."/>
            <person name="Prigent S."/>
            <person name="Ji B."/>
            <person name="Dainat J."/>
            <person name="Nielsen K.F."/>
            <person name="Frisvad J.C."/>
            <person name="Workman M."/>
            <person name="Nielsen J."/>
        </authorList>
    </citation>
    <scope>NUCLEOTIDE SEQUENCE [LARGE SCALE GENOMIC DNA]</scope>
    <source>
        <strain evidence="6">IBT 31811</strain>
    </source>
</reference>
<dbReference type="Gene3D" id="3.30.70.330">
    <property type="match status" value="1"/>
</dbReference>
<feature type="domain" description="RRM" evidence="4">
    <location>
        <begin position="466"/>
        <end position="550"/>
    </location>
</feature>
<dbReference type="SMART" id="SM00360">
    <property type="entry name" value="RRM"/>
    <property type="match status" value="1"/>
</dbReference>
<evidence type="ECO:0000259" key="4">
    <source>
        <dbReference type="PROSITE" id="PS50102"/>
    </source>
</evidence>
<dbReference type="InterPro" id="IPR012677">
    <property type="entry name" value="Nucleotide-bd_a/b_plait_sf"/>
</dbReference>
<dbReference type="InterPro" id="IPR000504">
    <property type="entry name" value="RRM_dom"/>
</dbReference>
<name>A0A1V6QAF5_9EURO</name>
<evidence type="ECO:0000313" key="5">
    <source>
        <dbReference type="EMBL" id="OQD86184.1"/>
    </source>
</evidence>
<accession>A0A1V6QAF5</accession>
<dbReference type="InterPro" id="IPR035979">
    <property type="entry name" value="RBD_domain_sf"/>
</dbReference>
<feature type="region of interest" description="Disordered" evidence="3">
    <location>
        <begin position="569"/>
        <end position="677"/>
    </location>
</feature>
<dbReference type="STRING" id="416450.A0A1V6QAF5"/>
<protein>
    <recommendedName>
        <fullName evidence="4">RRM domain-containing protein</fullName>
    </recommendedName>
</protein>
<evidence type="ECO:0000313" key="6">
    <source>
        <dbReference type="Proteomes" id="UP000191672"/>
    </source>
</evidence>
<evidence type="ECO:0000256" key="2">
    <source>
        <dbReference type="PROSITE-ProRule" id="PRU00176"/>
    </source>
</evidence>
<evidence type="ECO:0000256" key="3">
    <source>
        <dbReference type="SAM" id="MobiDB-lite"/>
    </source>
</evidence>
<dbReference type="AlphaFoldDB" id="A0A1V6QAF5"/>
<dbReference type="SUPFAM" id="SSF54928">
    <property type="entry name" value="RNA-binding domain, RBD"/>
    <property type="match status" value="2"/>
</dbReference>